<dbReference type="EMBL" id="LR025743">
    <property type="protein sequence ID" value="VBB13393.1"/>
    <property type="molecule type" value="Genomic_DNA"/>
</dbReference>
<dbReference type="EMBL" id="LR025742">
    <property type="protein sequence ID" value="VBB10646.1"/>
    <property type="molecule type" value="Genomic_DNA"/>
</dbReference>
<dbReference type="AlphaFoldDB" id="A0AAJ5T2R3"/>
<name>A0AAJ5T2R3_9BURK</name>
<dbReference type="RefSeq" id="WP_122166185.1">
    <property type="nucleotide sequence ID" value="NZ_LR025742.1"/>
</dbReference>
<dbReference type="GeneID" id="71056025"/>
<reference evidence="1 3" key="1">
    <citation type="submission" date="2017-11" db="EMBL/GenBank/DDBJ databases">
        <authorList>
            <person name="Seth-Smith MB H."/>
        </authorList>
    </citation>
    <scope>NUCLEOTIDE SEQUENCE [LARGE SCALE GENOMIC DNA]</scope>
    <source>
        <strain evidence="1">E</strain>
    </source>
</reference>
<gene>
    <name evidence="1" type="ORF">BSTAB16_0753</name>
    <name evidence="2" type="ORF">BSTAB16_3578</name>
</gene>
<evidence type="ECO:0000313" key="2">
    <source>
        <dbReference type="EMBL" id="VBB13393.1"/>
    </source>
</evidence>
<dbReference type="Proteomes" id="UP000268684">
    <property type="component" value="Chromosome I"/>
</dbReference>
<sequence>MTHHTNDARACAHLAEWNPIETAPHDGTPMLLFARAKNATASAIVIGWWLRDLGWIEAAFTPNHPVGLVPSLWMPLPAFPNLPPQKQEGTC</sequence>
<accession>A0AAJ5T2R3</accession>
<evidence type="ECO:0000313" key="1">
    <source>
        <dbReference type="EMBL" id="VBB10646.1"/>
    </source>
</evidence>
<keyword evidence="3" id="KW-1185">Reference proteome</keyword>
<organism evidence="1 3">
    <name type="scientific">Burkholderia stabilis</name>
    <dbReference type="NCBI Taxonomy" id="95485"/>
    <lineage>
        <taxon>Bacteria</taxon>
        <taxon>Pseudomonadati</taxon>
        <taxon>Pseudomonadota</taxon>
        <taxon>Betaproteobacteria</taxon>
        <taxon>Burkholderiales</taxon>
        <taxon>Burkholderiaceae</taxon>
        <taxon>Burkholderia</taxon>
        <taxon>Burkholderia cepacia complex</taxon>
    </lineage>
</organism>
<evidence type="ECO:0008006" key="4">
    <source>
        <dbReference type="Google" id="ProtNLM"/>
    </source>
</evidence>
<evidence type="ECO:0000313" key="3">
    <source>
        <dbReference type="Proteomes" id="UP000268684"/>
    </source>
</evidence>
<proteinExistence type="predicted"/>
<protein>
    <recommendedName>
        <fullName evidence="4">DUF551 domain-containing protein</fullName>
    </recommendedName>
</protein>
<dbReference type="Proteomes" id="UP000268684">
    <property type="component" value="Chromosome II"/>
</dbReference>